<name>A0A843UY14_COLES</name>
<evidence type="ECO:0000256" key="1">
    <source>
        <dbReference type="SAM" id="Phobius"/>
    </source>
</evidence>
<keyword evidence="1" id="KW-1133">Transmembrane helix</keyword>
<feature type="transmembrane region" description="Helical" evidence="1">
    <location>
        <begin position="92"/>
        <end position="113"/>
    </location>
</feature>
<dbReference type="AlphaFoldDB" id="A0A843UY14"/>
<protein>
    <recommendedName>
        <fullName evidence="4">Transmembrane protein</fullName>
    </recommendedName>
</protein>
<evidence type="ECO:0000313" key="3">
    <source>
        <dbReference type="Proteomes" id="UP000652761"/>
    </source>
</evidence>
<reference evidence="2" key="1">
    <citation type="submission" date="2017-07" db="EMBL/GenBank/DDBJ databases">
        <title>Taro Niue Genome Assembly and Annotation.</title>
        <authorList>
            <person name="Atibalentja N."/>
            <person name="Keating K."/>
            <person name="Fields C.J."/>
        </authorList>
    </citation>
    <scope>NUCLEOTIDE SEQUENCE</scope>
    <source>
        <strain evidence="2">Niue_2</strain>
        <tissue evidence="2">Leaf</tissue>
    </source>
</reference>
<evidence type="ECO:0008006" key="4">
    <source>
        <dbReference type="Google" id="ProtNLM"/>
    </source>
</evidence>
<feature type="non-terminal residue" evidence="2">
    <location>
        <position position="1"/>
    </location>
</feature>
<organism evidence="2 3">
    <name type="scientific">Colocasia esculenta</name>
    <name type="common">Wild taro</name>
    <name type="synonym">Arum esculentum</name>
    <dbReference type="NCBI Taxonomy" id="4460"/>
    <lineage>
        <taxon>Eukaryota</taxon>
        <taxon>Viridiplantae</taxon>
        <taxon>Streptophyta</taxon>
        <taxon>Embryophyta</taxon>
        <taxon>Tracheophyta</taxon>
        <taxon>Spermatophyta</taxon>
        <taxon>Magnoliopsida</taxon>
        <taxon>Liliopsida</taxon>
        <taxon>Araceae</taxon>
        <taxon>Aroideae</taxon>
        <taxon>Colocasieae</taxon>
        <taxon>Colocasia</taxon>
    </lineage>
</organism>
<feature type="transmembrane region" description="Helical" evidence="1">
    <location>
        <begin position="57"/>
        <end position="80"/>
    </location>
</feature>
<proteinExistence type="predicted"/>
<dbReference type="Proteomes" id="UP000652761">
    <property type="component" value="Unassembled WGS sequence"/>
</dbReference>
<evidence type="ECO:0000313" key="2">
    <source>
        <dbReference type="EMBL" id="MQL87347.1"/>
    </source>
</evidence>
<keyword evidence="3" id="KW-1185">Reference proteome</keyword>
<dbReference type="EMBL" id="NMUH01000971">
    <property type="protein sequence ID" value="MQL87347.1"/>
    <property type="molecule type" value="Genomic_DNA"/>
</dbReference>
<gene>
    <name evidence="2" type="ORF">Taro_019888</name>
</gene>
<keyword evidence="1" id="KW-0472">Membrane</keyword>
<comment type="caution">
    <text evidence="2">The sequence shown here is derived from an EMBL/GenBank/DDBJ whole genome shotgun (WGS) entry which is preliminary data.</text>
</comment>
<keyword evidence="1" id="KW-0812">Transmembrane</keyword>
<accession>A0A843UY14</accession>
<sequence length="114" mass="12276">MQESVAVVDECVCCERGCWFARAAVGFVVSLHVRVGVSRRVLLCLVLVEVRFPQNCVVLLSGCCGVALWVEVSIVCWVAVALPSWLRTVLGLFLLVVVLPQGLGYAAVVLAVAF</sequence>